<accession>A0A7W2R1Z2</accession>
<dbReference type="EMBL" id="JACGLT010000001">
    <property type="protein sequence ID" value="MBA6151212.1"/>
    <property type="molecule type" value="Genomic_DNA"/>
</dbReference>
<dbReference type="AlphaFoldDB" id="A0A7W2R1Z2"/>
<gene>
    <name evidence="1" type="ORF">H3Z82_00570</name>
</gene>
<comment type="caution">
    <text evidence="1">The sequence shown here is derived from an EMBL/GenBank/DDBJ whole genome shotgun (WGS) entry which is preliminary data.</text>
</comment>
<dbReference type="Proteomes" id="UP000541857">
    <property type="component" value="Unassembled WGS sequence"/>
</dbReference>
<proteinExistence type="predicted"/>
<protein>
    <submittedName>
        <fullName evidence="1">Uncharacterized protein</fullName>
    </submittedName>
</protein>
<sequence>MKYLFTIILLGISTISFSQLNWTYEKVQKKYGIENITQNKAEEKLFQVKALNETESIKFTYNLENIVDIIEIESSKPISNDRFHKLARELNPKFKLTSTAEAKTSNFYYDSKNQLLNVKVYKTIKKSELHKIFFIADPGVIAALIPDIANWK</sequence>
<name>A0A7W2R1Z2_9FLAO</name>
<reference evidence="1 2" key="1">
    <citation type="submission" date="2020-07" db="EMBL/GenBank/DDBJ databases">
        <title>Bacterium isolated from marine sediment.</title>
        <authorList>
            <person name="Shang D."/>
        </authorList>
    </citation>
    <scope>NUCLEOTIDE SEQUENCE [LARGE SCALE GENOMIC DNA]</scope>
    <source>
        <strain evidence="1 2">F6074</strain>
    </source>
</reference>
<keyword evidence="2" id="KW-1185">Reference proteome</keyword>
<dbReference type="RefSeq" id="WP_182201931.1">
    <property type="nucleotide sequence ID" value="NZ_JACGLT010000001.1"/>
</dbReference>
<evidence type="ECO:0000313" key="2">
    <source>
        <dbReference type="Proteomes" id="UP000541857"/>
    </source>
</evidence>
<organism evidence="1 2">
    <name type="scientific">Gelidibacter maritimus</name>
    <dbReference type="NCBI Taxonomy" id="2761487"/>
    <lineage>
        <taxon>Bacteria</taxon>
        <taxon>Pseudomonadati</taxon>
        <taxon>Bacteroidota</taxon>
        <taxon>Flavobacteriia</taxon>
        <taxon>Flavobacteriales</taxon>
        <taxon>Flavobacteriaceae</taxon>
        <taxon>Gelidibacter</taxon>
    </lineage>
</organism>
<evidence type="ECO:0000313" key="1">
    <source>
        <dbReference type="EMBL" id="MBA6151212.1"/>
    </source>
</evidence>